<gene>
    <name evidence="2" type="ORF">Bca52824_019492</name>
</gene>
<reference evidence="2 3" key="1">
    <citation type="submission" date="2020-02" db="EMBL/GenBank/DDBJ databases">
        <authorList>
            <person name="Ma Q."/>
            <person name="Huang Y."/>
            <person name="Song X."/>
            <person name="Pei D."/>
        </authorList>
    </citation>
    <scope>NUCLEOTIDE SEQUENCE [LARGE SCALE GENOMIC DNA]</scope>
    <source>
        <strain evidence="2">Sxm20200214</strain>
        <tissue evidence="2">Leaf</tissue>
    </source>
</reference>
<comment type="caution">
    <text evidence="2">The sequence shown here is derived from an EMBL/GenBank/DDBJ whole genome shotgun (WGS) entry which is preliminary data.</text>
</comment>
<accession>A0A8X7VS70</accession>
<evidence type="ECO:0000313" key="2">
    <source>
        <dbReference type="EMBL" id="KAG2316370.1"/>
    </source>
</evidence>
<evidence type="ECO:0000313" key="3">
    <source>
        <dbReference type="Proteomes" id="UP000886595"/>
    </source>
</evidence>
<name>A0A8X7VS70_BRACI</name>
<dbReference type="AlphaFoldDB" id="A0A8X7VS70"/>
<evidence type="ECO:0008006" key="4">
    <source>
        <dbReference type="Google" id="ProtNLM"/>
    </source>
</evidence>
<dbReference type="Proteomes" id="UP000886595">
    <property type="component" value="Unassembled WGS sequence"/>
</dbReference>
<dbReference type="Gene3D" id="6.10.250.210">
    <property type="match status" value="1"/>
</dbReference>
<keyword evidence="3" id="KW-1185">Reference proteome</keyword>
<proteinExistence type="predicted"/>
<sequence>MACTGSKGVCILVLLLFETGVINSKERKPLHMEKFIEVSRKFIEWKKNLNETTREEFQKFEHDDRPAA</sequence>
<evidence type="ECO:0000256" key="1">
    <source>
        <dbReference type="SAM" id="SignalP"/>
    </source>
</evidence>
<feature type="signal peptide" evidence="1">
    <location>
        <begin position="1"/>
        <end position="24"/>
    </location>
</feature>
<organism evidence="2 3">
    <name type="scientific">Brassica carinata</name>
    <name type="common">Ethiopian mustard</name>
    <name type="synonym">Abyssinian cabbage</name>
    <dbReference type="NCBI Taxonomy" id="52824"/>
    <lineage>
        <taxon>Eukaryota</taxon>
        <taxon>Viridiplantae</taxon>
        <taxon>Streptophyta</taxon>
        <taxon>Embryophyta</taxon>
        <taxon>Tracheophyta</taxon>
        <taxon>Spermatophyta</taxon>
        <taxon>Magnoliopsida</taxon>
        <taxon>eudicotyledons</taxon>
        <taxon>Gunneridae</taxon>
        <taxon>Pentapetalae</taxon>
        <taxon>rosids</taxon>
        <taxon>malvids</taxon>
        <taxon>Brassicales</taxon>
        <taxon>Brassicaceae</taxon>
        <taxon>Brassiceae</taxon>
        <taxon>Brassica</taxon>
    </lineage>
</organism>
<protein>
    <recommendedName>
        <fullName evidence="4">Cathepsin propeptide inhibitor domain-containing protein</fullName>
    </recommendedName>
</protein>
<feature type="chain" id="PRO_5036480643" description="Cathepsin propeptide inhibitor domain-containing protein" evidence="1">
    <location>
        <begin position="25"/>
        <end position="68"/>
    </location>
</feature>
<dbReference type="OrthoDB" id="1044435at2759"/>
<dbReference type="EMBL" id="JAAMPC010000004">
    <property type="protein sequence ID" value="KAG2316370.1"/>
    <property type="molecule type" value="Genomic_DNA"/>
</dbReference>
<keyword evidence="1" id="KW-0732">Signal</keyword>